<dbReference type="Proteomes" id="UP000815325">
    <property type="component" value="Unassembled WGS sequence"/>
</dbReference>
<sequence>MHAEAAAPIHRLSVVKESATEGEQHTDDEAQQQQLQKLSSEAEGAGGSGGQAAQTPKEGAASAGPASADVDQGVGSAAVPGQPDVGLGKDEGASARAGAASAGLASMDIDQGVGSVAVPGQPDAGVGKDKGTSAQAGAAEVMDVEGAEVRGAGSVEQEGRAQGGWASSEAKGHQHVGQQQQQQEPQQPQQQERVQGHGGGAEVKVEGMHASGISACRKQQQQQQQQQQPQGVEHEAGGAQTDEAERAPGSLSGAQAGGSSVGVAAPGGGVQTGLAAPAGVAAPAGGAAPARGAPAGGAAPAGGSPAGGAAPAGASPAVAEAPAGPPKQSLGPVLIANGHSTTPSWDAPPAAAAAAAAAGDTPGDGATGKYEGKQETPPAAQAQTPDRGVTPAAAPQALKGGGGGGGLDAIPVATTPAAAAGGTQATGETAPPVPQHTCTLPPNLLGQYGDDVLGFGGVRHQRGVFTFGEAKGLVRDLIRSSETGQQQHSAGMKESAQPAAAAAAAAAASLQGSEAAPIPSQSTTPTAAPPPSRGAAANTVPVVASAEELGAWRARFVDVLPRIAQLEAAASATTEQELDVEGALACLAGRTGRYLVKRTTVLLGRSTEAKGEVDVDLSCEGSCKVSRRQAYLTLEADGRFKITNAGQRLIVVDGKQVQQFESAGVDHLSLIEVGDVPLLLLVNKAAVQRIQRRTRRVAA</sequence>
<feature type="compositionally biased region" description="Low complexity" evidence="1">
    <location>
        <begin position="175"/>
        <end position="193"/>
    </location>
</feature>
<evidence type="ECO:0000313" key="4">
    <source>
        <dbReference type="Proteomes" id="UP000815325"/>
    </source>
</evidence>
<feature type="compositionally biased region" description="Low complexity" evidence="1">
    <location>
        <begin position="275"/>
        <end position="322"/>
    </location>
</feature>
<accession>A0ABQ7H260</accession>
<proteinExistence type="predicted"/>
<evidence type="ECO:0000313" key="3">
    <source>
        <dbReference type="EMBL" id="KAF5840948.1"/>
    </source>
</evidence>
<feature type="compositionally biased region" description="Low complexity" evidence="1">
    <location>
        <begin position="347"/>
        <end position="368"/>
    </location>
</feature>
<name>A0ABQ7H260_DUNSA</name>
<dbReference type="InterPro" id="IPR008984">
    <property type="entry name" value="SMAD_FHA_dom_sf"/>
</dbReference>
<reference evidence="3" key="1">
    <citation type="submission" date="2017-08" db="EMBL/GenBank/DDBJ databases">
        <authorList>
            <person name="Polle J.E."/>
            <person name="Barry K."/>
            <person name="Cushman J."/>
            <person name="Schmutz J."/>
            <person name="Tran D."/>
            <person name="Hathwaick L.T."/>
            <person name="Yim W.C."/>
            <person name="Jenkins J."/>
            <person name="Mckie-Krisberg Z.M."/>
            <person name="Prochnik S."/>
            <person name="Lindquist E."/>
            <person name="Dockter R.B."/>
            <person name="Adam C."/>
            <person name="Molina H."/>
            <person name="Bunkerborg J."/>
            <person name="Jin E."/>
            <person name="Buchheim M."/>
            <person name="Magnuson J."/>
        </authorList>
    </citation>
    <scope>NUCLEOTIDE SEQUENCE</scope>
    <source>
        <strain evidence="3">CCAP 19/18</strain>
    </source>
</reference>
<evidence type="ECO:0000259" key="2">
    <source>
        <dbReference type="PROSITE" id="PS50006"/>
    </source>
</evidence>
<evidence type="ECO:0000256" key="1">
    <source>
        <dbReference type="SAM" id="MobiDB-lite"/>
    </source>
</evidence>
<dbReference type="PANTHER" id="PTHR13233:SF0">
    <property type="entry name" value="MICROSPHERULE PROTEIN 1"/>
    <property type="match status" value="1"/>
</dbReference>
<comment type="caution">
    <text evidence="3">The sequence shown here is derived from an EMBL/GenBank/DDBJ whole genome shotgun (WGS) entry which is preliminary data.</text>
</comment>
<feature type="region of interest" description="Disordered" evidence="1">
    <location>
        <begin position="418"/>
        <end position="437"/>
    </location>
</feature>
<dbReference type="InterPro" id="IPR037912">
    <property type="entry name" value="MCRS1"/>
</dbReference>
<feature type="domain" description="FHA" evidence="2">
    <location>
        <begin position="601"/>
        <end position="657"/>
    </location>
</feature>
<protein>
    <recommendedName>
        <fullName evidence="2">FHA domain-containing protein</fullName>
    </recommendedName>
</protein>
<dbReference type="PROSITE" id="PS50006">
    <property type="entry name" value="FHA_DOMAIN"/>
    <property type="match status" value="1"/>
</dbReference>
<dbReference type="SUPFAM" id="SSF49879">
    <property type="entry name" value="SMAD/FHA domain"/>
    <property type="match status" value="1"/>
</dbReference>
<gene>
    <name evidence="3" type="ORF">DUNSADRAFT_14972</name>
</gene>
<feature type="compositionally biased region" description="Low complexity" evidence="1">
    <location>
        <begin position="418"/>
        <end position="430"/>
    </location>
</feature>
<dbReference type="InterPro" id="IPR000253">
    <property type="entry name" value="FHA_dom"/>
</dbReference>
<keyword evidence="4" id="KW-1185">Reference proteome</keyword>
<dbReference type="EMBL" id="MU069499">
    <property type="protein sequence ID" value="KAF5840948.1"/>
    <property type="molecule type" value="Genomic_DNA"/>
</dbReference>
<feature type="region of interest" description="Disordered" evidence="1">
    <location>
        <begin position="113"/>
        <end position="410"/>
    </location>
</feature>
<feature type="region of interest" description="Disordered" evidence="1">
    <location>
        <begin position="512"/>
        <end position="536"/>
    </location>
</feature>
<dbReference type="PANTHER" id="PTHR13233">
    <property type="entry name" value="MICROSPHERULE PROTEIN 1"/>
    <property type="match status" value="1"/>
</dbReference>
<feature type="compositionally biased region" description="Low complexity" evidence="1">
    <location>
        <begin position="219"/>
        <end position="230"/>
    </location>
</feature>
<feature type="compositionally biased region" description="Gly residues" evidence="1">
    <location>
        <begin position="255"/>
        <end position="271"/>
    </location>
</feature>
<organism evidence="3 4">
    <name type="scientific">Dunaliella salina</name>
    <name type="common">Green alga</name>
    <name type="synonym">Protococcus salinus</name>
    <dbReference type="NCBI Taxonomy" id="3046"/>
    <lineage>
        <taxon>Eukaryota</taxon>
        <taxon>Viridiplantae</taxon>
        <taxon>Chlorophyta</taxon>
        <taxon>core chlorophytes</taxon>
        <taxon>Chlorophyceae</taxon>
        <taxon>CS clade</taxon>
        <taxon>Chlamydomonadales</taxon>
        <taxon>Dunaliellaceae</taxon>
        <taxon>Dunaliella</taxon>
    </lineage>
</organism>
<feature type="compositionally biased region" description="Low complexity" evidence="1">
    <location>
        <begin position="515"/>
        <end position="526"/>
    </location>
</feature>
<feature type="region of interest" description="Disordered" evidence="1">
    <location>
        <begin position="1"/>
        <end position="101"/>
    </location>
</feature>
<feature type="compositionally biased region" description="Basic and acidic residues" evidence="1">
    <location>
        <begin position="18"/>
        <end position="28"/>
    </location>
</feature>